<dbReference type="InterPro" id="IPR004323">
    <property type="entry name" value="Ion_tolerance_CutA"/>
</dbReference>
<dbReference type="InterPro" id="IPR011322">
    <property type="entry name" value="N-reg_PII-like_a/b"/>
</dbReference>
<organism evidence="2 3">
    <name type="scientific">Fodinibius salinus</name>
    <dbReference type="NCBI Taxonomy" id="860790"/>
    <lineage>
        <taxon>Bacteria</taxon>
        <taxon>Pseudomonadati</taxon>
        <taxon>Balneolota</taxon>
        <taxon>Balneolia</taxon>
        <taxon>Balneolales</taxon>
        <taxon>Balneolaceae</taxon>
        <taxon>Fodinibius</taxon>
    </lineage>
</organism>
<name>A0A5D3YMJ9_9BACT</name>
<gene>
    <name evidence="2" type="ORF">LX73_1643</name>
</gene>
<dbReference type="OrthoDB" id="37622at2"/>
<dbReference type="AlphaFoldDB" id="A0A5D3YMJ9"/>
<dbReference type="Proteomes" id="UP000324595">
    <property type="component" value="Unassembled WGS sequence"/>
</dbReference>
<comment type="caution">
    <text evidence="2">The sequence shown here is derived from an EMBL/GenBank/DDBJ whole genome shotgun (WGS) entry which is preliminary data.</text>
</comment>
<dbReference type="GO" id="GO:0010038">
    <property type="term" value="P:response to metal ion"/>
    <property type="evidence" value="ECO:0007669"/>
    <property type="project" value="InterPro"/>
</dbReference>
<evidence type="ECO:0000313" key="3">
    <source>
        <dbReference type="Proteomes" id="UP000324595"/>
    </source>
</evidence>
<comment type="similarity">
    <text evidence="1">Belongs to the CutA family.</text>
</comment>
<dbReference type="SUPFAM" id="SSF54913">
    <property type="entry name" value="GlnB-like"/>
    <property type="match status" value="1"/>
</dbReference>
<proteinExistence type="inferred from homology"/>
<dbReference type="PANTHER" id="PTHR23419">
    <property type="entry name" value="DIVALENT CATION TOLERANCE CUTA-RELATED"/>
    <property type="match status" value="1"/>
</dbReference>
<dbReference type="RefSeq" id="WP_148898964.1">
    <property type="nucleotide sequence ID" value="NZ_VNHY01000002.1"/>
</dbReference>
<dbReference type="InterPro" id="IPR015867">
    <property type="entry name" value="N-reg_PII/ATP_PRibTrfase_C"/>
</dbReference>
<evidence type="ECO:0000256" key="1">
    <source>
        <dbReference type="ARBA" id="ARBA00010169"/>
    </source>
</evidence>
<accession>A0A5D3YMJ9</accession>
<dbReference type="Pfam" id="PF03091">
    <property type="entry name" value="CutA1"/>
    <property type="match status" value="1"/>
</dbReference>
<keyword evidence="3" id="KW-1185">Reference proteome</keyword>
<protein>
    <submittedName>
        <fullName evidence="2">Divalent cation tolerance protein</fullName>
    </submittedName>
</protein>
<dbReference type="EMBL" id="VNHY01000002">
    <property type="protein sequence ID" value="TYP93927.1"/>
    <property type="molecule type" value="Genomic_DNA"/>
</dbReference>
<evidence type="ECO:0000313" key="2">
    <source>
        <dbReference type="EMBL" id="TYP93927.1"/>
    </source>
</evidence>
<dbReference type="Gene3D" id="3.30.70.120">
    <property type="match status" value="1"/>
</dbReference>
<dbReference type="PANTHER" id="PTHR23419:SF8">
    <property type="entry name" value="FI09726P"/>
    <property type="match status" value="1"/>
</dbReference>
<dbReference type="GO" id="GO:0005507">
    <property type="term" value="F:copper ion binding"/>
    <property type="evidence" value="ECO:0007669"/>
    <property type="project" value="TreeGrafter"/>
</dbReference>
<sequence>MFYNLRLVYITTSNKEEAKSIGRTLVEENLAACVNIIGGMEAIYQWEGEIVEDEETILIAKTPYHNVKELTSRVKKLHSYDCPCVISLQLSEQEGNEEYQHWLLEESQKQTIDYEIEDA</sequence>
<reference evidence="2 3" key="1">
    <citation type="submission" date="2019-07" db="EMBL/GenBank/DDBJ databases">
        <title>Genomic Encyclopedia of Archaeal and Bacterial Type Strains, Phase II (KMG-II): from individual species to whole genera.</title>
        <authorList>
            <person name="Goeker M."/>
        </authorList>
    </citation>
    <scope>NUCLEOTIDE SEQUENCE [LARGE SCALE GENOMIC DNA]</scope>
    <source>
        <strain evidence="2 3">DSM 21935</strain>
    </source>
</reference>